<dbReference type="Gene3D" id="3.90.180.10">
    <property type="entry name" value="Medium-chain alcohol dehydrogenases, catalytic domain"/>
    <property type="match status" value="1"/>
</dbReference>
<gene>
    <name evidence="7" type="ORF">BJI67_13705</name>
</gene>
<evidence type="ECO:0000313" key="7">
    <source>
        <dbReference type="EMBL" id="AOV17973.1"/>
    </source>
</evidence>
<dbReference type="GO" id="GO:0016491">
    <property type="term" value="F:oxidoreductase activity"/>
    <property type="evidence" value="ECO:0007669"/>
    <property type="project" value="InterPro"/>
</dbReference>
<dbReference type="SUPFAM" id="SSF51735">
    <property type="entry name" value="NAD(P)-binding Rossmann-fold domains"/>
    <property type="match status" value="1"/>
</dbReference>
<organism evidence="7 8">
    <name type="scientific">Acidihalobacter aeolianus</name>
    <dbReference type="NCBI Taxonomy" id="2792603"/>
    <lineage>
        <taxon>Bacteria</taxon>
        <taxon>Pseudomonadati</taxon>
        <taxon>Pseudomonadota</taxon>
        <taxon>Gammaproteobacteria</taxon>
        <taxon>Chromatiales</taxon>
        <taxon>Ectothiorhodospiraceae</taxon>
        <taxon>Acidihalobacter</taxon>
    </lineage>
</organism>
<dbReference type="SMART" id="SM00829">
    <property type="entry name" value="PKS_ER"/>
    <property type="match status" value="1"/>
</dbReference>
<dbReference type="KEGG" id="aaeo:BJI67_13705"/>
<dbReference type="Proteomes" id="UP000095342">
    <property type="component" value="Chromosome"/>
</dbReference>
<dbReference type="Pfam" id="PF13602">
    <property type="entry name" value="ADH_zinc_N_2"/>
    <property type="match status" value="1"/>
</dbReference>
<keyword evidence="3" id="KW-0963">Cytoplasm</keyword>
<dbReference type="AlphaFoldDB" id="A0A1D8KAH7"/>
<dbReference type="SUPFAM" id="SSF50129">
    <property type="entry name" value="GroES-like"/>
    <property type="match status" value="1"/>
</dbReference>
<dbReference type="GO" id="GO:0008270">
    <property type="term" value="F:zinc ion binding"/>
    <property type="evidence" value="ECO:0007669"/>
    <property type="project" value="InterPro"/>
</dbReference>
<dbReference type="GO" id="GO:0005737">
    <property type="term" value="C:cytoplasm"/>
    <property type="evidence" value="ECO:0007669"/>
    <property type="project" value="UniProtKB-SubCell"/>
</dbReference>
<dbReference type="InterPro" id="IPR013154">
    <property type="entry name" value="ADH-like_N"/>
</dbReference>
<dbReference type="InterPro" id="IPR051603">
    <property type="entry name" value="Zinc-ADH_QOR/CCCR"/>
</dbReference>
<dbReference type="InterPro" id="IPR011032">
    <property type="entry name" value="GroES-like_sf"/>
</dbReference>
<evidence type="ECO:0000256" key="4">
    <source>
        <dbReference type="ARBA" id="ARBA00022857"/>
    </source>
</evidence>
<protein>
    <submittedName>
        <fullName evidence="7">Alcohol dehydrogenase</fullName>
    </submittedName>
</protein>
<dbReference type="PANTHER" id="PTHR44154:SF1">
    <property type="entry name" value="QUINONE OXIDOREDUCTASE"/>
    <property type="match status" value="1"/>
</dbReference>
<evidence type="ECO:0000256" key="3">
    <source>
        <dbReference type="ARBA" id="ARBA00022490"/>
    </source>
</evidence>
<keyword evidence="8" id="KW-1185">Reference proteome</keyword>
<keyword evidence="4" id="KW-0521">NADP</keyword>
<evidence type="ECO:0000256" key="5">
    <source>
        <dbReference type="ARBA" id="ARBA00022884"/>
    </source>
</evidence>
<keyword evidence="5" id="KW-0694">RNA-binding</keyword>
<dbReference type="PROSITE" id="PS01162">
    <property type="entry name" value="QOR_ZETA_CRYSTAL"/>
    <property type="match status" value="1"/>
</dbReference>
<proteinExistence type="predicted"/>
<evidence type="ECO:0000313" key="8">
    <source>
        <dbReference type="Proteomes" id="UP000095342"/>
    </source>
</evidence>
<dbReference type="InterPro" id="IPR020843">
    <property type="entry name" value="ER"/>
</dbReference>
<comment type="subcellular location">
    <subcellularLocation>
        <location evidence="1">Cytoplasm</location>
    </subcellularLocation>
</comment>
<dbReference type="Gene3D" id="3.40.50.720">
    <property type="entry name" value="NAD(P)-binding Rossmann-like Domain"/>
    <property type="match status" value="1"/>
</dbReference>
<dbReference type="CDD" id="cd08272">
    <property type="entry name" value="MDR6"/>
    <property type="match status" value="1"/>
</dbReference>
<feature type="domain" description="Enoyl reductase (ER)" evidence="6">
    <location>
        <begin position="10"/>
        <end position="330"/>
    </location>
</feature>
<evidence type="ECO:0000259" key="6">
    <source>
        <dbReference type="SMART" id="SM00829"/>
    </source>
</evidence>
<dbReference type="PANTHER" id="PTHR44154">
    <property type="entry name" value="QUINONE OXIDOREDUCTASE"/>
    <property type="match status" value="1"/>
</dbReference>
<dbReference type="InterPro" id="IPR002364">
    <property type="entry name" value="Quin_OxRdtase/zeta-crystal_CS"/>
</dbReference>
<evidence type="ECO:0000256" key="2">
    <source>
        <dbReference type="ARBA" id="ARBA00011881"/>
    </source>
</evidence>
<name>A0A1D8KAH7_9GAMM</name>
<dbReference type="RefSeq" id="WP_070073503.1">
    <property type="nucleotide sequence ID" value="NZ_CP017448.1"/>
</dbReference>
<accession>A0A1D8KAH7</accession>
<evidence type="ECO:0000256" key="1">
    <source>
        <dbReference type="ARBA" id="ARBA00004496"/>
    </source>
</evidence>
<dbReference type="InterPro" id="IPR036291">
    <property type="entry name" value="NAD(P)-bd_dom_sf"/>
</dbReference>
<comment type="subunit">
    <text evidence="2">Homotetramer.</text>
</comment>
<dbReference type="EMBL" id="CP017448">
    <property type="protein sequence ID" value="AOV17973.1"/>
    <property type="molecule type" value="Genomic_DNA"/>
</dbReference>
<dbReference type="Pfam" id="PF08240">
    <property type="entry name" value="ADH_N"/>
    <property type="match status" value="1"/>
</dbReference>
<reference evidence="7 8" key="1">
    <citation type="submission" date="2016-09" db="EMBL/GenBank/DDBJ databases">
        <title>Acidihalobacter prosperus V6 (DSM14174).</title>
        <authorList>
            <person name="Khaleque H.N."/>
            <person name="Ramsay J.P."/>
            <person name="Murphy R.J.T."/>
            <person name="Kaksonen A.H."/>
            <person name="Boxall N.J."/>
            <person name="Watkin E.L.J."/>
        </authorList>
    </citation>
    <scope>NUCLEOTIDE SEQUENCE [LARGE SCALE GENOMIC DNA]</scope>
    <source>
        <strain evidence="7 8">V6</strain>
    </source>
</reference>
<dbReference type="GO" id="GO:0003723">
    <property type="term" value="F:RNA binding"/>
    <property type="evidence" value="ECO:0007669"/>
    <property type="project" value="UniProtKB-KW"/>
</dbReference>
<sequence length="332" mass="35194">MKAVLMTAAGGPEVLQLDEVAEPEIVAPGQIKVRIHAAGINPVDTKIRSRGLFQPGKLPVILGLDGAGEVCAVGAGVTEFKPGDAVWYCNGGLGREPGNYAEYTVLDAKAARRKPISVDFAEAAAGPLVLLTAWEGLFDRAGLQAGHTVLVHAGAGGVGHVAIQLAKWAGARVITTVGTPEKTAMVRELGADHVIDYHREDFVEETLDWTDGRGVDICLDTVGGETLTRSVGATAHYGSLVTLLQLSASDTAWNEARTRNLRLGFELMLTPLMRDLPEARAHQGEILDRCAGLIDDGLLKLCVTRRYPLAEASEAHAEIGGGRVRGKLVLMT</sequence>